<dbReference type="Pfam" id="PF13472">
    <property type="entry name" value="Lipase_GDSL_2"/>
    <property type="match status" value="1"/>
</dbReference>
<evidence type="ECO:0000259" key="1">
    <source>
        <dbReference type="Pfam" id="PF13472"/>
    </source>
</evidence>
<dbReference type="InterPro" id="IPR013830">
    <property type="entry name" value="SGNH_hydro"/>
</dbReference>
<dbReference type="eggNOG" id="COG2755">
    <property type="taxonomic scope" value="Bacteria"/>
</dbReference>
<proteinExistence type="predicted"/>
<dbReference type="EMBL" id="CP006842">
    <property type="protein sequence ID" value="AHW65381.1"/>
    <property type="molecule type" value="Genomic_DNA"/>
</dbReference>
<dbReference type="STRING" id="1404245.CGLY_14725"/>
<dbReference type="SUPFAM" id="SSF52266">
    <property type="entry name" value="SGNH hydrolase"/>
    <property type="match status" value="1"/>
</dbReference>
<sequence length="332" mass="35068">MEGTSVAKNITAGKVTVRGAALALVAAWSVVVAGAVVASPHAEAADARNLVTFGDSYLSNPTPAETVGAKVRQAAEQAGIPIDTGLAAPLSQYTAHGCGQSSTNTPRQIGRMTGLAVRDYSCPGAMAYSPAAPAMTLKGEIDNALADRALNADTTNVVIQFGFNDSYSWLMGKVLANGLPDTYLNLNQRYAEQKGLWTRAMNDAINRIKAAAPNARITVADYPTISKPETAEQCLLHVEMIPGDIGIPAFWIRDAEVNIHNWSKELVSARSRDNVVFADIRGATAGRGECAPDDVRLIAGVIDTTNVSGYNLPVHMTNRGVTRTAEVIAATF</sequence>
<dbReference type="Proteomes" id="UP000023703">
    <property type="component" value="Chromosome"/>
</dbReference>
<dbReference type="KEGG" id="cgy:CGLY_14725"/>
<name>X5EFL4_9CORY</name>
<feature type="domain" description="SGNH hydrolase-type esterase" evidence="1">
    <location>
        <begin position="95"/>
        <end position="320"/>
    </location>
</feature>
<dbReference type="Gene3D" id="3.40.50.1110">
    <property type="entry name" value="SGNH hydrolase"/>
    <property type="match status" value="1"/>
</dbReference>
<evidence type="ECO:0000313" key="3">
    <source>
        <dbReference type="Proteomes" id="UP000023703"/>
    </source>
</evidence>
<dbReference type="AlphaFoldDB" id="X5EFL4"/>
<dbReference type="RefSeq" id="WP_081803958.1">
    <property type="nucleotide sequence ID" value="NZ_CP006842.1"/>
</dbReference>
<evidence type="ECO:0000313" key="2">
    <source>
        <dbReference type="EMBL" id="AHW65381.1"/>
    </source>
</evidence>
<gene>
    <name evidence="2" type="ORF">CGLY_14725</name>
</gene>
<accession>X5EFL4</accession>
<protein>
    <submittedName>
        <fullName evidence="2">Putative secreted protein</fullName>
    </submittedName>
</protein>
<dbReference type="HOGENOM" id="CLU_038449_2_1_11"/>
<dbReference type="OrthoDB" id="4529562at2"/>
<reference evidence="2 3" key="1">
    <citation type="journal article" date="2015" name="Int. J. Syst. Evol. Microbiol.">
        <title>Revisiting Corynebacterium glyciniphilum (ex Kubota et al., 1972) sp. nov., nom. rev., isolated from putrefied banana.</title>
        <authorList>
            <person name="Al-Dilaimi A."/>
            <person name="Bednarz H."/>
            <person name="Lomker A."/>
            <person name="Niehaus K."/>
            <person name="Kalinowski J."/>
            <person name="Ruckert C."/>
        </authorList>
    </citation>
    <scope>NUCLEOTIDE SEQUENCE [LARGE SCALE GENOMIC DNA]</scope>
    <source>
        <strain evidence="2">AJ 3170</strain>
    </source>
</reference>
<keyword evidence="3" id="KW-1185">Reference proteome</keyword>
<dbReference type="InterPro" id="IPR036514">
    <property type="entry name" value="SGNH_hydro_sf"/>
</dbReference>
<organism evidence="2 3">
    <name type="scientific">Corynebacterium glyciniphilum AJ 3170</name>
    <dbReference type="NCBI Taxonomy" id="1404245"/>
    <lineage>
        <taxon>Bacteria</taxon>
        <taxon>Bacillati</taxon>
        <taxon>Actinomycetota</taxon>
        <taxon>Actinomycetes</taxon>
        <taxon>Mycobacteriales</taxon>
        <taxon>Corynebacteriaceae</taxon>
        <taxon>Corynebacterium</taxon>
    </lineage>
</organism>